<name>A0A401TP65_CHIPU</name>
<keyword evidence="4" id="KW-1185">Reference proteome</keyword>
<comment type="caution">
    <text evidence="3">The sequence shown here is derived from an EMBL/GenBank/DDBJ whole genome shotgun (WGS) entry which is preliminary data.</text>
</comment>
<sequence length="156" mass="17166">MVSLACSALFDWVLSVRGVYTGPSIRSGGERTRPQSCLLVAQTSGTNWQTVPKAPSPVQSWVIRTQGTSAATDLVGTHLPSSALFWDLQDVHRRRRWNAPTTAPSSPSRSMPRIVPSEFGQTQKWTGSRMSSISRRVASLRRATTELPPTPVMEME</sequence>
<feature type="signal peptide" evidence="2">
    <location>
        <begin position="1"/>
        <end position="18"/>
    </location>
</feature>
<feature type="compositionally biased region" description="Low complexity" evidence="1">
    <location>
        <begin position="99"/>
        <end position="117"/>
    </location>
</feature>
<keyword evidence="2" id="KW-0732">Signal</keyword>
<evidence type="ECO:0000256" key="1">
    <source>
        <dbReference type="SAM" id="MobiDB-lite"/>
    </source>
</evidence>
<feature type="region of interest" description="Disordered" evidence="1">
    <location>
        <begin position="98"/>
        <end position="133"/>
    </location>
</feature>
<evidence type="ECO:0000313" key="3">
    <source>
        <dbReference type="EMBL" id="GCC44423.1"/>
    </source>
</evidence>
<gene>
    <name evidence="3" type="ORF">chiPu_0028366</name>
</gene>
<protein>
    <recommendedName>
        <fullName evidence="5">Secreted protein</fullName>
    </recommendedName>
</protein>
<evidence type="ECO:0008006" key="5">
    <source>
        <dbReference type="Google" id="ProtNLM"/>
    </source>
</evidence>
<dbReference type="AlphaFoldDB" id="A0A401TP65"/>
<dbReference type="Proteomes" id="UP000287033">
    <property type="component" value="Unassembled WGS sequence"/>
</dbReference>
<dbReference type="EMBL" id="BEZZ01130176">
    <property type="protein sequence ID" value="GCC44423.1"/>
    <property type="molecule type" value="Genomic_DNA"/>
</dbReference>
<reference evidence="3 4" key="1">
    <citation type="journal article" date="2018" name="Nat. Ecol. Evol.">
        <title>Shark genomes provide insights into elasmobranch evolution and the origin of vertebrates.</title>
        <authorList>
            <person name="Hara Y"/>
            <person name="Yamaguchi K"/>
            <person name="Onimaru K"/>
            <person name="Kadota M"/>
            <person name="Koyanagi M"/>
            <person name="Keeley SD"/>
            <person name="Tatsumi K"/>
            <person name="Tanaka K"/>
            <person name="Motone F"/>
            <person name="Kageyama Y"/>
            <person name="Nozu R"/>
            <person name="Adachi N"/>
            <person name="Nishimura O"/>
            <person name="Nakagawa R"/>
            <person name="Tanegashima C"/>
            <person name="Kiyatake I"/>
            <person name="Matsumoto R"/>
            <person name="Murakumo K"/>
            <person name="Nishida K"/>
            <person name="Terakita A"/>
            <person name="Kuratani S"/>
            <person name="Sato K"/>
            <person name="Hyodo S Kuraku.S."/>
        </authorList>
    </citation>
    <scope>NUCLEOTIDE SEQUENCE [LARGE SCALE GENOMIC DNA]</scope>
</reference>
<organism evidence="3 4">
    <name type="scientific">Chiloscyllium punctatum</name>
    <name type="common">Brownbanded bambooshark</name>
    <name type="synonym">Hemiscyllium punctatum</name>
    <dbReference type="NCBI Taxonomy" id="137246"/>
    <lineage>
        <taxon>Eukaryota</taxon>
        <taxon>Metazoa</taxon>
        <taxon>Chordata</taxon>
        <taxon>Craniata</taxon>
        <taxon>Vertebrata</taxon>
        <taxon>Chondrichthyes</taxon>
        <taxon>Elasmobranchii</taxon>
        <taxon>Galeomorphii</taxon>
        <taxon>Galeoidea</taxon>
        <taxon>Orectolobiformes</taxon>
        <taxon>Hemiscylliidae</taxon>
        <taxon>Chiloscyllium</taxon>
    </lineage>
</organism>
<feature type="compositionally biased region" description="Polar residues" evidence="1">
    <location>
        <begin position="119"/>
        <end position="133"/>
    </location>
</feature>
<proteinExistence type="predicted"/>
<evidence type="ECO:0000313" key="4">
    <source>
        <dbReference type="Proteomes" id="UP000287033"/>
    </source>
</evidence>
<evidence type="ECO:0000256" key="2">
    <source>
        <dbReference type="SAM" id="SignalP"/>
    </source>
</evidence>
<accession>A0A401TP65</accession>
<feature type="chain" id="PRO_5019371202" description="Secreted protein" evidence="2">
    <location>
        <begin position="19"/>
        <end position="156"/>
    </location>
</feature>